<keyword evidence="2" id="KW-1185">Reference proteome</keyword>
<protein>
    <submittedName>
        <fullName evidence="1">Oligosaccharide flippase family protein</fullName>
    </submittedName>
</protein>
<dbReference type="Proteomes" id="UP000616151">
    <property type="component" value="Unassembled WGS sequence"/>
</dbReference>
<proteinExistence type="predicted"/>
<dbReference type="EMBL" id="JAENHL010000007">
    <property type="protein sequence ID" value="MBK1868305.1"/>
    <property type="molecule type" value="Genomic_DNA"/>
</dbReference>
<accession>A0ACC5R6R5</accession>
<name>A0ACC5R6R5_9HYPH</name>
<sequence>MDRLLKLMPSTLRRQAETLLTGSGEGARSGRGALTAFAIRIVSALLAFVSQILLARWMGAFEFGVFSYSWVWVLVLGSLVSIGFATSVIRFLPEYREQGRWDLFQGFLRAGRVIVILLGAVIATLTVLFIEDWNGLLEPVYVVPLCIALLSLPAYGLTDFQDGVGRAQGWIDLALIPPYIVRPLLLFAFIGIFYWAARPPDAATAALALVFACWVTAIVQYLALQRRLKLAAPKAPSSFALKLWLRTSLPLFMIDGFTLFILNLDVLLLEYLRVPPDRIGIYFAALKTISLIAFVHFSISAVAMPRFAALHARGELAELRGFLARMQAWSFWPSLLGAGILLILGKPLLWLFGPDFMAAYPVMFILAIGLLIRAYAGPAQNLLAVSGHQDKAAMILFATLLLNGGLGLALIPRWGIEGAAVAISAAFACEAIATLILTKRLFPTEIRP</sequence>
<evidence type="ECO:0000313" key="1">
    <source>
        <dbReference type="EMBL" id="MBK1868305.1"/>
    </source>
</evidence>
<gene>
    <name evidence="1" type="ORF">JHL16_18275</name>
</gene>
<comment type="caution">
    <text evidence="1">The sequence shown here is derived from an EMBL/GenBank/DDBJ whole genome shotgun (WGS) entry which is preliminary data.</text>
</comment>
<reference evidence="1" key="1">
    <citation type="submission" date="2021-01" db="EMBL/GenBank/DDBJ databases">
        <authorList>
            <person name="Sun Q."/>
        </authorList>
    </citation>
    <scope>NUCLEOTIDE SEQUENCE</scope>
    <source>
        <strain evidence="1">YIM B02566</strain>
    </source>
</reference>
<organism evidence="1 2">
    <name type="scientific">Taklimakanibacter albus</name>
    <dbReference type="NCBI Taxonomy" id="2800327"/>
    <lineage>
        <taxon>Bacteria</taxon>
        <taxon>Pseudomonadati</taxon>
        <taxon>Pseudomonadota</taxon>
        <taxon>Alphaproteobacteria</taxon>
        <taxon>Hyphomicrobiales</taxon>
        <taxon>Aestuariivirgaceae</taxon>
        <taxon>Taklimakanibacter</taxon>
    </lineage>
</organism>
<evidence type="ECO:0000313" key="2">
    <source>
        <dbReference type="Proteomes" id="UP000616151"/>
    </source>
</evidence>